<dbReference type="PANTHER" id="PTHR43248">
    <property type="entry name" value="2-SUCCINYL-6-HYDROXY-2,4-CYCLOHEXADIENE-1-CARBOXYLATE SYNTHASE"/>
    <property type="match status" value="1"/>
</dbReference>
<organism evidence="6 7">
    <name type="scientific">Fusarium redolens</name>
    <dbReference type="NCBI Taxonomy" id="48865"/>
    <lineage>
        <taxon>Eukaryota</taxon>
        <taxon>Fungi</taxon>
        <taxon>Dikarya</taxon>
        <taxon>Ascomycota</taxon>
        <taxon>Pezizomycotina</taxon>
        <taxon>Sordariomycetes</taxon>
        <taxon>Hypocreomycetidae</taxon>
        <taxon>Hypocreales</taxon>
        <taxon>Nectriaceae</taxon>
        <taxon>Fusarium</taxon>
        <taxon>Fusarium redolens species complex</taxon>
    </lineage>
</organism>
<dbReference type="Pfam" id="PF00561">
    <property type="entry name" value="Abhydrolase_1"/>
    <property type="match status" value="1"/>
</dbReference>
<proteinExistence type="inferred from homology"/>
<dbReference type="Proteomes" id="UP000720189">
    <property type="component" value="Unassembled WGS sequence"/>
</dbReference>
<comment type="similarity">
    <text evidence="1">Belongs to the peptidase S33 family.</text>
</comment>
<feature type="domain" description="AB hydrolase-1" evidence="4">
    <location>
        <begin position="88"/>
        <end position="242"/>
    </location>
</feature>
<dbReference type="PANTHER" id="PTHR43248:SF25">
    <property type="entry name" value="AB HYDROLASE-1 DOMAIN-CONTAINING PROTEIN-RELATED"/>
    <property type="match status" value="1"/>
</dbReference>
<evidence type="ECO:0000313" key="7">
    <source>
        <dbReference type="Proteomes" id="UP000720189"/>
    </source>
</evidence>
<evidence type="ECO:0000259" key="4">
    <source>
        <dbReference type="Pfam" id="PF00561"/>
    </source>
</evidence>
<dbReference type="GO" id="GO:0016787">
    <property type="term" value="F:hydrolase activity"/>
    <property type="evidence" value="ECO:0007669"/>
    <property type="project" value="UniProtKB-KW"/>
</dbReference>
<reference evidence="6" key="1">
    <citation type="journal article" date="2021" name="Nat. Commun.">
        <title>Genetic determinants of endophytism in the Arabidopsis root mycobiome.</title>
        <authorList>
            <person name="Mesny F."/>
            <person name="Miyauchi S."/>
            <person name="Thiergart T."/>
            <person name="Pickel B."/>
            <person name="Atanasova L."/>
            <person name="Karlsson M."/>
            <person name="Huettel B."/>
            <person name="Barry K.W."/>
            <person name="Haridas S."/>
            <person name="Chen C."/>
            <person name="Bauer D."/>
            <person name="Andreopoulos W."/>
            <person name="Pangilinan J."/>
            <person name="LaButti K."/>
            <person name="Riley R."/>
            <person name="Lipzen A."/>
            <person name="Clum A."/>
            <person name="Drula E."/>
            <person name="Henrissat B."/>
            <person name="Kohler A."/>
            <person name="Grigoriev I.V."/>
            <person name="Martin F.M."/>
            <person name="Hacquard S."/>
        </authorList>
    </citation>
    <scope>NUCLEOTIDE SEQUENCE</scope>
    <source>
        <strain evidence="6">MPI-CAGE-AT-0023</strain>
    </source>
</reference>
<evidence type="ECO:0000256" key="3">
    <source>
        <dbReference type="SAM" id="Phobius"/>
    </source>
</evidence>
<dbReference type="RefSeq" id="XP_046046454.1">
    <property type="nucleotide sequence ID" value="XM_046201455.1"/>
</dbReference>
<dbReference type="AlphaFoldDB" id="A0A9P9GK41"/>
<keyword evidence="2 6" id="KW-0378">Hydrolase</keyword>
<evidence type="ECO:0000256" key="2">
    <source>
        <dbReference type="ARBA" id="ARBA00022801"/>
    </source>
</evidence>
<gene>
    <name evidence="6" type="ORF">BKA55DRAFT_740777</name>
</gene>
<dbReference type="OrthoDB" id="3900342at2759"/>
<comment type="caution">
    <text evidence="6">The sequence shown here is derived from an EMBL/GenBank/DDBJ whole genome shotgun (WGS) entry which is preliminary data.</text>
</comment>
<protein>
    <submittedName>
        <fullName evidence="6">Alpha/Beta hydrolase protein</fullName>
    </submittedName>
</protein>
<dbReference type="SUPFAM" id="SSF53474">
    <property type="entry name" value="alpha/beta-Hydrolases"/>
    <property type="match status" value="1"/>
</dbReference>
<dbReference type="Gene3D" id="3.40.50.1820">
    <property type="entry name" value="alpha/beta hydrolase"/>
    <property type="match status" value="1"/>
</dbReference>
<keyword evidence="3" id="KW-0472">Membrane</keyword>
<dbReference type="InterPro" id="IPR013595">
    <property type="entry name" value="Pept_S33_TAP-like_C"/>
</dbReference>
<dbReference type="Pfam" id="PF08386">
    <property type="entry name" value="Abhydrolase_4"/>
    <property type="match status" value="1"/>
</dbReference>
<sequence length="534" mass="59747">MKLINIIPIPLSLQFTYATILPQDDLLEIFEDCHIPVAGINWLPCGFDIYKCATLSVPLDYTDKYNKNTTTLSLIKLSASKTPFKGSIIVNPGGPGVSGRELLLTDGHNLANIVGGHHDIISFDPRGTGETLPPFGGETLPEKMMGEVLSIIRKTPPNKSQKWMYGTWSSARNITEYLFAKATGREEYLGTAFTARDISEIANALGEGNQINYWGMSYGTVLGQVLADMFPDRIGRMLLDGNLLVDDYVETLGENSIKDAEMALYHFYDECKSAGPRLCSSASKLPERYDFLEVFNRIIKLTKSILSNLYGPEGYHELDESISALLNDDECNFELNILGFASAFDNPQSFLPYWAILCSDTTFRPKSPDDYFSSYRVNEVHSPFLNQFLLTQLPCVHWKARAAEQINLDRPETVHTKTPILLVNGAYDPMTPLGNARKISARFPGSQVVVHEGVGHGLISHPSRCTREIVARYFIDGDLPQKEIRCKPDSTVFEYVASQHTEEENHAVKHKTSVLLWIVLGFLWTFLMLGELAR</sequence>
<accession>A0A9P9GK41</accession>
<dbReference type="InterPro" id="IPR029058">
    <property type="entry name" value="AB_hydrolase_fold"/>
</dbReference>
<name>A0A9P9GK41_FUSRE</name>
<dbReference type="EMBL" id="JAGMUX010000013">
    <property type="protein sequence ID" value="KAH7240940.1"/>
    <property type="molecule type" value="Genomic_DNA"/>
</dbReference>
<keyword evidence="3" id="KW-0812">Transmembrane</keyword>
<evidence type="ECO:0000259" key="5">
    <source>
        <dbReference type="Pfam" id="PF08386"/>
    </source>
</evidence>
<feature type="transmembrane region" description="Helical" evidence="3">
    <location>
        <begin position="514"/>
        <end position="533"/>
    </location>
</feature>
<dbReference type="InterPro" id="IPR000073">
    <property type="entry name" value="AB_hydrolase_1"/>
</dbReference>
<feature type="domain" description="Peptidase S33 tripeptidyl aminopeptidase-like C-terminal" evidence="5">
    <location>
        <begin position="384"/>
        <end position="486"/>
    </location>
</feature>
<keyword evidence="7" id="KW-1185">Reference proteome</keyword>
<evidence type="ECO:0000313" key="6">
    <source>
        <dbReference type="EMBL" id="KAH7240940.1"/>
    </source>
</evidence>
<keyword evidence="3" id="KW-1133">Transmembrane helix</keyword>
<dbReference type="GeneID" id="70231409"/>
<dbReference type="InterPro" id="IPR051601">
    <property type="entry name" value="Serine_prot/Carboxylest_S33"/>
</dbReference>
<evidence type="ECO:0000256" key="1">
    <source>
        <dbReference type="ARBA" id="ARBA00010088"/>
    </source>
</evidence>